<feature type="chain" id="PRO_5037680636" description="Secreted protein" evidence="2">
    <location>
        <begin position="21"/>
        <end position="161"/>
    </location>
</feature>
<dbReference type="RefSeq" id="WP_189457881.1">
    <property type="nucleotide sequence ID" value="NZ_BMYD01000007.1"/>
</dbReference>
<accession>A0A918WBE0</accession>
<evidence type="ECO:0008006" key="5">
    <source>
        <dbReference type="Google" id="ProtNLM"/>
    </source>
</evidence>
<comment type="caution">
    <text evidence="3">The sequence shown here is derived from an EMBL/GenBank/DDBJ whole genome shotgun (WGS) entry which is preliminary data.</text>
</comment>
<feature type="region of interest" description="Disordered" evidence="1">
    <location>
        <begin position="33"/>
        <end position="89"/>
    </location>
</feature>
<dbReference type="EMBL" id="BMYD01000007">
    <property type="protein sequence ID" value="GHA89776.1"/>
    <property type="molecule type" value="Genomic_DNA"/>
</dbReference>
<sequence>MHRLHRILMTLLLGASLGVAGCAAPEPAGLAADAAAPSASSPQPPVTTTPAAPPPPAPTGPAVDAPPMSDPLPAQRLSETPAGDPASVDRSCRTSADCAVKNVGSCCGYTPACVNVNAQPNPDAVQAQCAKQGMSSVCGFQEISACECVKGRCESAGAALL</sequence>
<dbReference type="PROSITE" id="PS51257">
    <property type="entry name" value="PROKAR_LIPOPROTEIN"/>
    <property type="match status" value="1"/>
</dbReference>
<evidence type="ECO:0000313" key="3">
    <source>
        <dbReference type="EMBL" id="GHA89776.1"/>
    </source>
</evidence>
<evidence type="ECO:0000256" key="1">
    <source>
        <dbReference type="SAM" id="MobiDB-lite"/>
    </source>
</evidence>
<keyword evidence="2" id="KW-0732">Signal</keyword>
<feature type="signal peptide" evidence="2">
    <location>
        <begin position="1"/>
        <end position="20"/>
    </location>
</feature>
<dbReference type="Proteomes" id="UP000646426">
    <property type="component" value="Unassembled WGS sequence"/>
</dbReference>
<name>A0A918WBE0_9GAMM</name>
<feature type="compositionally biased region" description="Pro residues" evidence="1">
    <location>
        <begin position="42"/>
        <end position="59"/>
    </location>
</feature>
<keyword evidence="4" id="KW-1185">Reference proteome</keyword>
<reference evidence="3" key="2">
    <citation type="submission" date="2020-09" db="EMBL/GenBank/DDBJ databases">
        <authorList>
            <person name="Sun Q."/>
            <person name="Kim S."/>
        </authorList>
    </citation>
    <scope>NUCLEOTIDE SEQUENCE</scope>
    <source>
        <strain evidence="3">KCTC 23077</strain>
    </source>
</reference>
<dbReference type="AlphaFoldDB" id="A0A918WBE0"/>
<evidence type="ECO:0000313" key="4">
    <source>
        <dbReference type="Proteomes" id="UP000646426"/>
    </source>
</evidence>
<protein>
    <recommendedName>
        <fullName evidence="5">Secreted protein</fullName>
    </recommendedName>
</protein>
<gene>
    <name evidence="3" type="ORF">GCM10007067_29570</name>
</gene>
<reference evidence="3" key="1">
    <citation type="journal article" date="2014" name="Int. J. Syst. Evol. Microbiol.">
        <title>Complete genome sequence of Corynebacterium casei LMG S-19264T (=DSM 44701T), isolated from a smear-ripened cheese.</title>
        <authorList>
            <consortium name="US DOE Joint Genome Institute (JGI-PGF)"/>
            <person name="Walter F."/>
            <person name="Albersmeier A."/>
            <person name="Kalinowski J."/>
            <person name="Ruckert C."/>
        </authorList>
    </citation>
    <scope>NUCLEOTIDE SEQUENCE</scope>
    <source>
        <strain evidence="3">KCTC 23077</strain>
    </source>
</reference>
<organism evidence="3 4">
    <name type="scientific">Cognatilysobacter bugurensis</name>
    <dbReference type="NCBI Taxonomy" id="543356"/>
    <lineage>
        <taxon>Bacteria</taxon>
        <taxon>Pseudomonadati</taxon>
        <taxon>Pseudomonadota</taxon>
        <taxon>Gammaproteobacteria</taxon>
        <taxon>Lysobacterales</taxon>
        <taxon>Lysobacteraceae</taxon>
        <taxon>Cognatilysobacter</taxon>
    </lineage>
</organism>
<evidence type="ECO:0000256" key="2">
    <source>
        <dbReference type="SAM" id="SignalP"/>
    </source>
</evidence>
<proteinExistence type="predicted"/>